<protein>
    <submittedName>
        <fullName evidence="1">Uncharacterized protein</fullName>
    </submittedName>
</protein>
<organism evidence="1">
    <name type="scientific">uncultured Caudovirales phage</name>
    <dbReference type="NCBI Taxonomy" id="2100421"/>
    <lineage>
        <taxon>Viruses</taxon>
        <taxon>Duplodnaviria</taxon>
        <taxon>Heunggongvirae</taxon>
        <taxon>Uroviricota</taxon>
        <taxon>Caudoviricetes</taxon>
        <taxon>Peduoviridae</taxon>
        <taxon>Maltschvirus</taxon>
        <taxon>Maltschvirus maltsch</taxon>
    </lineage>
</organism>
<accession>A0A6J5N8F4</accession>
<sequence>MTILELAKRVGFQDADWNYNKGLEKALKQFANLVAAQEREACAALCFSIWNEWLDTPEEDRYKVLYDAEDCAAAIRARGNT</sequence>
<name>A0A6J5N8F4_9CAUD</name>
<reference evidence="1" key="1">
    <citation type="submission" date="2020-04" db="EMBL/GenBank/DDBJ databases">
        <authorList>
            <person name="Chiriac C."/>
            <person name="Salcher M."/>
            <person name="Ghai R."/>
            <person name="Kavagutti S V."/>
        </authorList>
    </citation>
    <scope>NUCLEOTIDE SEQUENCE</scope>
</reference>
<proteinExistence type="predicted"/>
<gene>
    <name evidence="1" type="ORF">UFOVP654_63</name>
</gene>
<evidence type="ECO:0000313" key="1">
    <source>
        <dbReference type="EMBL" id="CAB4155037.1"/>
    </source>
</evidence>
<dbReference type="EMBL" id="LR796614">
    <property type="protein sequence ID" value="CAB4155037.1"/>
    <property type="molecule type" value="Genomic_DNA"/>
</dbReference>